<dbReference type="Pfam" id="PF00814">
    <property type="entry name" value="TsaD"/>
    <property type="match status" value="1"/>
</dbReference>
<dbReference type="Gene3D" id="3.30.420.40">
    <property type="match status" value="2"/>
</dbReference>
<protein>
    <submittedName>
        <fullName evidence="2">O-sialoglycoprotein endopeptidase, O-sialoglycoprotein endopeptidase</fullName>
        <ecNumber evidence="2">3.4.24.57</ecNumber>
    </submittedName>
</protein>
<dbReference type="GO" id="GO:0004222">
    <property type="term" value="F:metalloendopeptidase activity"/>
    <property type="evidence" value="ECO:0007669"/>
    <property type="project" value="UniProtKB-EC"/>
</dbReference>
<feature type="domain" description="Gcp-like" evidence="1">
    <location>
        <begin position="13"/>
        <end position="87"/>
    </location>
</feature>
<organism evidence="2 3">
    <name type="scientific">candidate division WS6 bacterium GW2011_GWC1_33_20</name>
    <dbReference type="NCBI Taxonomy" id="1619089"/>
    <lineage>
        <taxon>Bacteria</taxon>
        <taxon>Candidatus Dojkabacteria</taxon>
    </lineage>
</organism>
<evidence type="ECO:0000313" key="2">
    <source>
        <dbReference type="EMBL" id="KKP44104.1"/>
    </source>
</evidence>
<dbReference type="EMBL" id="LBOV01000006">
    <property type="protein sequence ID" value="KKP44104.1"/>
    <property type="molecule type" value="Genomic_DNA"/>
</dbReference>
<comment type="caution">
    <text evidence="2">The sequence shown here is derived from an EMBL/GenBank/DDBJ whole genome shotgun (WGS) entry which is preliminary data.</text>
</comment>
<evidence type="ECO:0000313" key="3">
    <source>
        <dbReference type="Proteomes" id="UP000034302"/>
    </source>
</evidence>
<dbReference type="AlphaFoldDB" id="A0A0F9ZJ42"/>
<dbReference type="Proteomes" id="UP000034302">
    <property type="component" value="Unassembled WGS sequence"/>
</dbReference>
<sequence length="117" mass="13376">LREKGIPEREWIYDFCRGFLDAVIDSVVIKLRLAIEKNSDVKSVFVGGGVFNCEEILRKVGSVVRGYNLNYYYPEIEYRSDNAGMIGVAGYLNILQNNVITDIKEIEKVDRDPRLSL</sequence>
<dbReference type="SUPFAM" id="SSF53067">
    <property type="entry name" value="Actin-like ATPase domain"/>
    <property type="match status" value="1"/>
</dbReference>
<reference evidence="2 3" key="1">
    <citation type="journal article" date="2015" name="Nature">
        <title>rRNA introns, odd ribosomes, and small enigmatic genomes across a large radiation of phyla.</title>
        <authorList>
            <person name="Brown C.T."/>
            <person name="Hug L.A."/>
            <person name="Thomas B.C."/>
            <person name="Sharon I."/>
            <person name="Castelle C.J."/>
            <person name="Singh A."/>
            <person name="Wilkins M.J."/>
            <person name="Williams K.H."/>
            <person name="Banfield J.F."/>
        </authorList>
    </citation>
    <scope>NUCLEOTIDE SEQUENCE [LARGE SCALE GENOMIC DNA]</scope>
</reference>
<keyword evidence="2" id="KW-0378">Hydrolase</keyword>
<proteinExistence type="predicted"/>
<name>A0A0F9ZJ42_9BACT</name>
<dbReference type="EC" id="3.4.24.57" evidence="2"/>
<dbReference type="InterPro" id="IPR000905">
    <property type="entry name" value="Gcp-like_dom"/>
</dbReference>
<gene>
    <name evidence="2" type="ORF">UR34_C0006G0025</name>
</gene>
<evidence type="ECO:0000259" key="1">
    <source>
        <dbReference type="Pfam" id="PF00814"/>
    </source>
</evidence>
<feature type="non-terminal residue" evidence="2">
    <location>
        <position position="1"/>
    </location>
</feature>
<dbReference type="InterPro" id="IPR043129">
    <property type="entry name" value="ATPase_NBD"/>
</dbReference>
<accession>A0A0F9ZJ42</accession>